<protein>
    <submittedName>
        <fullName evidence="2">Uncharacterized protein</fullName>
    </submittedName>
</protein>
<evidence type="ECO:0000313" key="3">
    <source>
        <dbReference type="Proteomes" id="UP000324800"/>
    </source>
</evidence>
<feature type="compositionally biased region" description="Polar residues" evidence="1">
    <location>
        <begin position="155"/>
        <end position="169"/>
    </location>
</feature>
<dbReference type="Proteomes" id="UP000324800">
    <property type="component" value="Unassembled WGS sequence"/>
</dbReference>
<proteinExistence type="predicted"/>
<comment type="caution">
    <text evidence="2">The sequence shown here is derived from an EMBL/GenBank/DDBJ whole genome shotgun (WGS) entry which is preliminary data.</text>
</comment>
<reference evidence="2 3" key="1">
    <citation type="submission" date="2019-03" db="EMBL/GenBank/DDBJ databases">
        <title>Single cell metagenomics reveals metabolic interactions within the superorganism composed of flagellate Streblomastix strix and complex community of Bacteroidetes bacteria on its surface.</title>
        <authorList>
            <person name="Treitli S.C."/>
            <person name="Kolisko M."/>
            <person name="Husnik F."/>
            <person name="Keeling P."/>
            <person name="Hampl V."/>
        </authorList>
    </citation>
    <scope>NUCLEOTIDE SEQUENCE [LARGE SCALE GENOMIC DNA]</scope>
    <source>
        <strain evidence="2">ST1C</strain>
    </source>
</reference>
<feature type="compositionally biased region" description="Polar residues" evidence="1">
    <location>
        <begin position="176"/>
        <end position="189"/>
    </location>
</feature>
<dbReference type="EMBL" id="SNRW01003716">
    <property type="protein sequence ID" value="KAA6389092.1"/>
    <property type="molecule type" value="Genomic_DNA"/>
</dbReference>
<gene>
    <name evidence="2" type="ORF">EZS28_015376</name>
</gene>
<sequence length="525" mass="57394">MKLETNGVMTLKNTNLLNNNFLAKITTLEQEVNVIQQTLGTATQDIGGLQQQINVINEELNRQTHFRGYYLLNTDIQQLENSANGDFAFSAESGTVWMYDNGWYNSGDIVPDQVTPASDTTPLVDSGTGVAGTSTEYSRGDHKHPLQVSDVLPSKDTSVGTVGQASSYARSDHQHPIQTVDTIPNSDSAEGSYGAVDSYARNDHSHPINVQTNASNIPIVNGVGNNGTSAYYSRHDHVHPQQLTYEGNVTATKFIKSGGTNQQILLADGETKPIVYATRTDYITTSYQNVKLCNINTFLNNNCISVEFKVRGRSGFGILQFHQLTTIDSGLDKCNYHLKPNYQNCMQEAYALYYGSETTRTCQLWIQLSIWSNYIVINYTNSGTVTEPITNILTSSPVNVLPTDYTSMITLTPNLQFDYKTINNAPFTQNGSMQINPTATSYDDGLRVSRSGENSGNSSIQLGCSRTSNSGAIQGQWVIYSPSINAVQAPQSFIIAVATQAADDVTRGLQISADGNTLIFNGRVL</sequence>
<dbReference type="AlphaFoldDB" id="A0A5J4W355"/>
<feature type="region of interest" description="Disordered" evidence="1">
    <location>
        <begin position="118"/>
        <end position="191"/>
    </location>
</feature>
<name>A0A5J4W355_9EUKA</name>
<evidence type="ECO:0000313" key="2">
    <source>
        <dbReference type="EMBL" id="KAA6389092.1"/>
    </source>
</evidence>
<accession>A0A5J4W355</accession>
<evidence type="ECO:0000256" key="1">
    <source>
        <dbReference type="SAM" id="MobiDB-lite"/>
    </source>
</evidence>
<organism evidence="2 3">
    <name type="scientific">Streblomastix strix</name>
    <dbReference type="NCBI Taxonomy" id="222440"/>
    <lineage>
        <taxon>Eukaryota</taxon>
        <taxon>Metamonada</taxon>
        <taxon>Preaxostyla</taxon>
        <taxon>Oxymonadida</taxon>
        <taxon>Streblomastigidae</taxon>
        <taxon>Streblomastix</taxon>
    </lineage>
</organism>